<proteinExistence type="predicted"/>
<keyword evidence="5" id="KW-1185">Reference proteome</keyword>
<dbReference type="PANTHER" id="PTHR11365">
    <property type="entry name" value="5-OXOPROLINASE RELATED"/>
    <property type="match status" value="1"/>
</dbReference>
<evidence type="ECO:0000259" key="1">
    <source>
        <dbReference type="Pfam" id="PF01968"/>
    </source>
</evidence>
<evidence type="ECO:0000259" key="2">
    <source>
        <dbReference type="Pfam" id="PF05378"/>
    </source>
</evidence>
<accession>A0A5J6MTC8</accession>
<dbReference type="Pfam" id="PF05378">
    <property type="entry name" value="Hydant_A_N"/>
    <property type="match status" value="1"/>
</dbReference>
<dbReference type="GO" id="GO:0005829">
    <property type="term" value="C:cytosol"/>
    <property type="evidence" value="ECO:0007669"/>
    <property type="project" value="TreeGrafter"/>
</dbReference>
<evidence type="ECO:0000313" key="4">
    <source>
        <dbReference type="EMBL" id="QEX20574.1"/>
    </source>
</evidence>
<dbReference type="Proteomes" id="UP000325797">
    <property type="component" value="Chromosome"/>
</dbReference>
<dbReference type="OrthoDB" id="9759608at2"/>
<dbReference type="InterPro" id="IPR008040">
    <property type="entry name" value="Hydant_A_N"/>
</dbReference>
<feature type="domain" description="Hydantoinase A/oxoprolinase" evidence="1">
    <location>
        <begin position="204"/>
        <end position="491"/>
    </location>
</feature>
<dbReference type="InterPro" id="IPR049517">
    <property type="entry name" value="ACX-like_C"/>
</dbReference>
<dbReference type="PANTHER" id="PTHR11365:SF23">
    <property type="entry name" value="HYPOTHETICAL 5-OXOPROLINASE (EUROFUNG)-RELATED"/>
    <property type="match status" value="1"/>
</dbReference>
<sequence>MRYLAADVGGTFTDLVLVDGSSAGARVFIDKVPSQATGSALGVREGIQRLSATAGLSPGEIDLFVHGFTVGTNAFLTRSGAKAALVVTRGFRDLLLIGDQLRPELYSLTAKKPAPVVPRSLTVEAAERIDAFGQVVTALSPAETGRVAAAVAALQPEAVAICLAFAHLNPAHETALAEAIQAKLPGVPVYLSSKVNPQIEEYPRANTTAVAAYAGPVIDRYIQRLEANLKEVGLGGPLRLMRSDGGVATPRAARDNPAHMLLSGPAGGVIAGADLAKALGVSGMVTFDMGGTSADFSVIVEGAPTMVREREIDGQPLRLPTIDIETISAGGGSIARVDIGGALRVGPKSAGAVPGPACYGQGGTEATVTDAALVMGLLDPKEYLGGDMTLDPDLAAKAVERSVATPLGLGLEEAAYGIISVANANMIQAIRALVVERGHDVRGFALLAFGGAGPLYAPYMARELGMAEVIAPRNPGVFAAQGLLLTDIRHAAQAPFQRNIARLKAEEIGPLLNHLKAELVRELEADGVEEAERYFRFAADMRCVGQFHLLTIPLAQPNGPARAGAQNGQTSWWDAARLAADFHAAHERAYGHADASVPVEIVNLRVDGFGKIQRPPQPAEPAPVAGLAEPVGKRRVYFDRQGWSEAKIFRRDLLKPGQEIQGPAIVMQRDSTIVVLPGQRGRVDKRGTIRIAIKSE</sequence>
<dbReference type="Pfam" id="PF01968">
    <property type="entry name" value="Hydantoinase_A"/>
    <property type="match status" value="1"/>
</dbReference>
<dbReference type="InterPro" id="IPR045079">
    <property type="entry name" value="Oxoprolinase-like"/>
</dbReference>
<dbReference type="GO" id="GO:0006749">
    <property type="term" value="P:glutathione metabolic process"/>
    <property type="evidence" value="ECO:0007669"/>
    <property type="project" value="TreeGrafter"/>
</dbReference>
<evidence type="ECO:0000259" key="3">
    <source>
        <dbReference type="Pfam" id="PF19278"/>
    </source>
</evidence>
<reference evidence="4 5" key="1">
    <citation type="submission" date="2019-08" db="EMBL/GenBank/DDBJ databases">
        <title>Hyperibacter terrae gen. nov., sp. nov. and Hyperibacter viscosus sp. nov., two new members in the family Rhodospirillaceae isolated from the rhizosphere of Hypericum perforatum.</title>
        <authorList>
            <person name="Noviana Z."/>
        </authorList>
    </citation>
    <scope>NUCLEOTIDE SEQUENCE [LARGE SCALE GENOMIC DNA]</scope>
    <source>
        <strain evidence="4 5">R5959</strain>
    </source>
</reference>
<evidence type="ECO:0000313" key="5">
    <source>
        <dbReference type="Proteomes" id="UP000325797"/>
    </source>
</evidence>
<name>A0A5J6MTC8_9PROT</name>
<dbReference type="AlphaFoldDB" id="A0A5J6MTC8"/>
<dbReference type="Pfam" id="PF19278">
    <property type="entry name" value="Hydant_A_C"/>
    <property type="match status" value="1"/>
</dbReference>
<feature type="domain" description="Acetophenone carboxylase-like C-terminal" evidence="3">
    <location>
        <begin position="505"/>
        <end position="686"/>
    </location>
</feature>
<dbReference type="KEGG" id="hadh:FRZ61_04910"/>
<dbReference type="RefSeq" id="WP_151114811.1">
    <property type="nucleotide sequence ID" value="NZ_CP042582.1"/>
</dbReference>
<protein>
    <submittedName>
        <fullName evidence="4">5-oxoprolinase</fullName>
    </submittedName>
</protein>
<gene>
    <name evidence="4" type="ORF">FRZ61_04910</name>
</gene>
<organism evidence="4 5">
    <name type="scientific">Hypericibacter adhaerens</name>
    <dbReference type="NCBI Taxonomy" id="2602016"/>
    <lineage>
        <taxon>Bacteria</taxon>
        <taxon>Pseudomonadati</taxon>
        <taxon>Pseudomonadota</taxon>
        <taxon>Alphaproteobacteria</taxon>
        <taxon>Rhodospirillales</taxon>
        <taxon>Dongiaceae</taxon>
        <taxon>Hypericibacter</taxon>
    </lineage>
</organism>
<feature type="domain" description="Hydantoinase/oxoprolinase N-terminal" evidence="2">
    <location>
        <begin position="5"/>
        <end position="182"/>
    </location>
</feature>
<dbReference type="EMBL" id="CP042582">
    <property type="protein sequence ID" value="QEX20574.1"/>
    <property type="molecule type" value="Genomic_DNA"/>
</dbReference>
<dbReference type="InterPro" id="IPR002821">
    <property type="entry name" value="Hydantoinase_A"/>
</dbReference>
<dbReference type="GO" id="GO:0017168">
    <property type="term" value="F:5-oxoprolinase (ATP-hydrolyzing) activity"/>
    <property type="evidence" value="ECO:0007669"/>
    <property type="project" value="TreeGrafter"/>
</dbReference>